<evidence type="ECO:0000313" key="2">
    <source>
        <dbReference type="EMBL" id="KAF2172135.1"/>
    </source>
</evidence>
<dbReference type="AlphaFoldDB" id="A0A6A6CYL8"/>
<organism evidence="2 3">
    <name type="scientific">Zasmidium cellare ATCC 36951</name>
    <dbReference type="NCBI Taxonomy" id="1080233"/>
    <lineage>
        <taxon>Eukaryota</taxon>
        <taxon>Fungi</taxon>
        <taxon>Dikarya</taxon>
        <taxon>Ascomycota</taxon>
        <taxon>Pezizomycotina</taxon>
        <taxon>Dothideomycetes</taxon>
        <taxon>Dothideomycetidae</taxon>
        <taxon>Mycosphaerellales</taxon>
        <taxon>Mycosphaerellaceae</taxon>
        <taxon>Zasmidium</taxon>
    </lineage>
</organism>
<gene>
    <name evidence="2" type="ORF">M409DRAFT_49877</name>
</gene>
<feature type="region of interest" description="Disordered" evidence="1">
    <location>
        <begin position="1"/>
        <end position="25"/>
    </location>
</feature>
<proteinExistence type="predicted"/>
<feature type="compositionally biased region" description="Basic and acidic residues" evidence="1">
    <location>
        <begin position="1"/>
        <end position="23"/>
    </location>
</feature>
<dbReference type="Proteomes" id="UP000799537">
    <property type="component" value="Unassembled WGS sequence"/>
</dbReference>
<evidence type="ECO:0000313" key="3">
    <source>
        <dbReference type="Proteomes" id="UP000799537"/>
    </source>
</evidence>
<name>A0A6A6CYL8_ZASCE</name>
<evidence type="ECO:0000256" key="1">
    <source>
        <dbReference type="SAM" id="MobiDB-lite"/>
    </source>
</evidence>
<dbReference type="GeneID" id="54564645"/>
<protein>
    <submittedName>
        <fullName evidence="2">Uncharacterized protein</fullName>
    </submittedName>
</protein>
<sequence>MPKMPAEKIRAHAEESARKREQAEFAAQNPRPLVVDAAAVQRRNKIAAQLLAYYEDLVALYLPEEALKRPPEEGWPYVNAERFAFLDKTDTVIDLYRHLPYISQDDEAEYKMFERAIAVDYTGKHFKRKHVWTQDGEMEPPQYYEQMDGEPTWPKRLDDPRHIAVLAQTFKSTDQYILLDTRDGKVAQVFPRDEEDSVSTDECETIQELIDSMKEGFRKLWILPVTPTDLLVARSTYLPDADVAQIKELFRKYGWFTAKYNKEACMCEIRKIWDAFWQK</sequence>
<accession>A0A6A6CYL8</accession>
<keyword evidence="3" id="KW-1185">Reference proteome</keyword>
<dbReference type="EMBL" id="ML993581">
    <property type="protein sequence ID" value="KAF2172135.1"/>
    <property type="molecule type" value="Genomic_DNA"/>
</dbReference>
<dbReference type="OrthoDB" id="5343383at2759"/>
<reference evidence="2" key="1">
    <citation type="journal article" date="2020" name="Stud. Mycol.">
        <title>101 Dothideomycetes genomes: a test case for predicting lifestyles and emergence of pathogens.</title>
        <authorList>
            <person name="Haridas S."/>
            <person name="Albert R."/>
            <person name="Binder M."/>
            <person name="Bloem J."/>
            <person name="Labutti K."/>
            <person name="Salamov A."/>
            <person name="Andreopoulos B."/>
            <person name="Baker S."/>
            <person name="Barry K."/>
            <person name="Bills G."/>
            <person name="Bluhm B."/>
            <person name="Cannon C."/>
            <person name="Castanera R."/>
            <person name="Culley D."/>
            <person name="Daum C."/>
            <person name="Ezra D."/>
            <person name="Gonzalez J."/>
            <person name="Henrissat B."/>
            <person name="Kuo A."/>
            <person name="Liang C."/>
            <person name="Lipzen A."/>
            <person name="Lutzoni F."/>
            <person name="Magnuson J."/>
            <person name="Mondo S."/>
            <person name="Nolan M."/>
            <person name="Ohm R."/>
            <person name="Pangilinan J."/>
            <person name="Park H.-J."/>
            <person name="Ramirez L."/>
            <person name="Alfaro M."/>
            <person name="Sun H."/>
            <person name="Tritt A."/>
            <person name="Yoshinaga Y."/>
            <person name="Zwiers L.-H."/>
            <person name="Turgeon B."/>
            <person name="Goodwin S."/>
            <person name="Spatafora J."/>
            <person name="Crous P."/>
            <person name="Grigoriev I."/>
        </authorList>
    </citation>
    <scope>NUCLEOTIDE SEQUENCE</scope>
    <source>
        <strain evidence="2">ATCC 36951</strain>
    </source>
</reference>
<dbReference type="RefSeq" id="XP_033673024.1">
    <property type="nucleotide sequence ID" value="XM_033811373.1"/>
</dbReference>